<evidence type="ECO:0000256" key="1">
    <source>
        <dbReference type="SAM" id="SignalP"/>
    </source>
</evidence>
<organism evidence="2 3">
    <name type="scientific">Christiangramia sabulilitoris</name>
    <dbReference type="NCBI Taxonomy" id="2583991"/>
    <lineage>
        <taxon>Bacteria</taxon>
        <taxon>Pseudomonadati</taxon>
        <taxon>Bacteroidota</taxon>
        <taxon>Flavobacteriia</taxon>
        <taxon>Flavobacteriales</taxon>
        <taxon>Flavobacteriaceae</taxon>
        <taxon>Christiangramia</taxon>
    </lineage>
</organism>
<dbReference type="Proteomes" id="UP000315131">
    <property type="component" value="Unassembled WGS sequence"/>
</dbReference>
<keyword evidence="1" id="KW-0732">Signal</keyword>
<proteinExistence type="predicted"/>
<reference evidence="2 3" key="1">
    <citation type="submission" date="2019-06" db="EMBL/GenBank/DDBJ databases">
        <title>Gramella sabulilitoris sp. nov., isolated from a marine sand.</title>
        <authorList>
            <person name="Yoon J.-H."/>
        </authorList>
    </citation>
    <scope>NUCLEOTIDE SEQUENCE [LARGE SCALE GENOMIC DNA]</scope>
    <source>
        <strain evidence="2 3">HSMS-1</strain>
    </source>
</reference>
<dbReference type="RefSeq" id="WP_143409556.1">
    <property type="nucleotide sequence ID" value="NZ_VHSF01000001.1"/>
</dbReference>
<dbReference type="OrthoDB" id="1438005at2"/>
<gene>
    <name evidence="2" type="ORF">FGM01_02485</name>
</gene>
<protein>
    <recommendedName>
        <fullName evidence="4">Lipoprotein</fullName>
    </recommendedName>
</protein>
<evidence type="ECO:0008006" key="4">
    <source>
        <dbReference type="Google" id="ProtNLM"/>
    </source>
</evidence>
<dbReference type="EMBL" id="VHSF01000001">
    <property type="protein sequence ID" value="TRO66777.1"/>
    <property type="molecule type" value="Genomic_DNA"/>
</dbReference>
<feature type="chain" id="PRO_5022241089" description="Lipoprotein" evidence="1">
    <location>
        <begin position="20"/>
        <end position="220"/>
    </location>
</feature>
<comment type="caution">
    <text evidence="2">The sequence shown here is derived from an EMBL/GenBank/DDBJ whole genome shotgun (WGS) entry which is preliminary data.</text>
</comment>
<accession>A0A550I727</accession>
<feature type="signal peptide" evidence="1">
    <location>
        <begin position="1"/>
        <end position="19"/>
    </location>
</feature>
<sequence length="220" mass="25990">MRRILIFLLSMLLWSCSSAEKKSKSEKNIGQENIQAYNMLIKDFEKNKLHKIYPNLETNKAYHRLLKDILEREIEISELITKKGNTIFENTLKKELQCSTDSVWVDEIHNNVSLKEKCWDPKTNSYKFKNREVAYFGPGMDKDSILNSYENLVKFNHYSNYIEELQAHNPKSDFLDSYIYMKEAAGDIAFYVIAENMSRANVNFKQQIIKRIFITEIVYN</sequence>
<keyword evidence="3" id="KW-1185">Reference proteome</keyword>
<evidence type="ECO:0000313" key="2">
    <source>
        <dbReference type="EMBL" id="TRO66777.1"/>
    </source>
</evidence>
<name>A0A550I727_9FLAO</name>
<dbReference type="AlphaFoldDB" id="A0A550I727"/>
<evidence type="ECO:0000313" key="3">
    <source>
        <dbReference type="Proteomes" id="UP000315131"/>
    </source>
</evidence>